<dbReference type="EMBL" id="JAWDGP010001678">
    <property type="protein sequence ID" value="KAK3789324.1"/>
    <property type="molecule type" value="Genomic_DNA"/>
</dbReference>
<evidence type="ECO:0000313" key="1">
    <source>
        <dbReference type="EMBL" id="KAK3789324.1"/>
    </source>
</evidence>
<dbReference type="AlphaFoldDB" id="A0AAE1AK62"/>
<accession>A0AAE1AK62</accession>
<protein>
    <recommendedName>
        <fullName evidence="3">HTH CENPB-type domain-containing protein</fullName>
    </recommendedName>
</protein>
<organism evidence="1 2">
    <name type="scientific">Elysia crispata</name>
    <name type="common">lettuce slug</name>
    <dbReference type="NCBI Taxonomy" id="231223"/>
    <lineage>
        <taxon>Eukaryota</taxon>
        <taxon>Metazoa</taxon>
        <taxon>Spiralia</taxon>
        <taxon>Lophotrochozoa</taxon>
        <taxon>Mollusca</taxon>
        <taxon>Gastropoda</taxon>
        <taxon>Heterobranchia</taxon>
        <taxon>Euthyneura</taxon>
        <taxon>Panpulmonata</taxon>
        <taxon>Sacoglossa</taxon>
        <taxon>Placobranchoidea</taxon>
        <taxon>Plakobranchidae</taxon>
        <taxon>Elysia</taxon>
    </lineage>
</organism>
<name>A0AAE1AK62_9GAST</name>
<dbReference type="Proteomes" id="UP001283361">
    <property type="component" value="Unassembled WGS sequence"/>
</dbReference>
<proteinExistence type="predicted"/>
<gene>
    <name evidence="1" type="ORF">RRG08_001712</name>
</gene>
<keyword evidence="2" id="KW-1185">Reference proteome</keyword>
<comment type="caution">
    <text evidence="1">The sequence shown here is derived from an EMBL/GenBank/DDBJ whole genome shotgun (WGS) entry which is preliminary data.</text>
</comment>
<evidence type="ECO:0008006" key="3">
    <source>
        <dbReference type="Google" id="ProtNLM"/>
    </source>
</evidence>
<reference evidence="1" key="1">
    <citation type="journal article" date="2023" name="G3 (Bethesda)">
        <title>A reference genome for the long-term kleptoplast-retaining sea slug Elysia crispata morphotype clarki.</title>
        <authorList>
            <person name="Eastman K.E."/>
            <person name="Pendleton A.L."/>
            <person name="Shaikh M.A."/>
            <person name="Suttiyut T."/>
            <person name="Ogas R."/>
            <person name="Tomko P."/>
            <person name="Gavelis G."/>
            <person name="Widhalm J.R."/>
            <person name="Wisecaver J.H."/>
        </authorList>
    </citation>
    <scope>NUCLEOTIDE SEQUENCE</scope>
    <source>
        <strain evidence="1">ECLA1</strain>
    </source>
</reference>
<evidence type="ECO:0000313" key="2">
    <source>
        <dbReference type="Proteomes" id="UP001283361"/>
    </source>
</evidence>
<sequence>MKEAFNAVMGKKMSAYAAAKHLGVGHKALWLRTTGKISINAHEDRSPGLPHIKQEMANCILLIADWGWGFSAEVRDIVQDFVKTNEIKTQFAEGRPGEDWLQGFLQRHHKISRRTTDHLSCGGKEADDPEIIHHWFQLLQEVRKICCEGHA</sequence>